<dbReference type="STRING" id="158607.A0A2P5HLK6"/>
<keyword evidence="9" id="KW-0732">Signal</keyword>
<dbReference type="PANTHER" id="PTHR15071:SF13">
    <property type="entry name" value="AUTOPHAGY-RELATED PROTEIN 27"/>
    <property type="match status" value="1"/>
</dbReference>
<evidence type="ECO:0000256" key="13">
    <source>
        <dbReference type="ARBA" id="ARBA00023034"/>
    </source>
</evidence>
<evidence type="ECO:0000256" key="10">
    <source>
        <dbReference type="ARBA" id="ARBA00022927"/>
    </source>
</evidence>
<dbReference type="GO" id="GO:0006914">
    <property type="term" value="P:autophagy"/>
    <property type="evidence" value="ECO:0007669"/>
    <property type="project" value="UniProtKB-KW"/>
</dbReference>
<keyword evidence="12" id="KW-0072">Autophagy</keyword>
<dbReference type="OrthoDB" id="29460at2759"/>
<evidence type="ECO:0000313" key="22">
    <source>
        <dbReference type="Proteomes" id="UP000094444"/>
    </source>
</evidence>
<dbReference type="PANTHER" id="PTHR15071">
    <property type="entry name" value="MANNOSE-6-PHOSPHATE RECEPTOR FAMILY MEMBER"/>
    <property type="match status" value="1"/>
</dbReference>
<dbReference type="Gene3D" id="2.70.130.10">
    <property type="entry name" value="Mannose-6-phosphate receptor binding domain"/>
    <property type="match status" value="1"/>
</dbReference>
<evidence type="ECO:0000256" key="1">
    <source>
        <dbReference type="ARBA" id="ARBA00004304"/>
    </source>
</evidence>
<evidence type="ECO:0000256" key="2">
    <source>
        <dbReference type="ARBA" id="ARBA00004358"/>
    </source>
</evidence>
<evidence type="ECO:0000256" key="11">
    <source>
        <dbReference type="ARBA" id="ARBA00022989"/>
    </source>
</evidence>
<dbReference type="GO" id="GO:0030659">
    <property type="term" value="C:cytoplasmic vesicle membrane"/>
    <property type="evidence" value="ECO:0007669"/>
    <property type="project" value="UniProtKB-SubCell"/>
</dbReference>
<evidence type="ECO:0000256" key="17">
    <source>
        <dbReference type="ARBA" id="ARBA00023329"/>
    </source>
</evidence>
<dbReference type="Proteomes" id="UP000094444">
    <property type="component" value="Unassembled WGS sequence"/>
</dbReference>
<keyword evidence="11 19" id="KW-1133">Transmembrane helix</keyword>
<accession>A0A2P5HLK6</accession>
<name>A0A2P5HLK6_DIAHE</name>
<evidence type="ECO:0000256" key="3">
    <source>
        <dbReference type="ARBA" id="ARBA00004472"/>
    </source>
</evidence>
<protein>
    <recommendedName>
        <fullName evidence="6">Autophagy-related protein 27</fullName>
    </recommendedName>
</protein>
<feature type="compositionally biased region" description="Basic and acidic residues" evidence="18">
    <location>
        <begin position="186"/>
        <end position="205"/>
    </location>
</feature>
<evidence type="ECO:0000256" key="7">
    <source>
        <dbReference type="ARBA" id="ARBA00022448"/>
    </source>
</evidence>
<evidence type="ECO:0000259" key="20">
    <source>
        <dbReference type="PROSITE" id="PS51914"/>
    </source>
</evidence>
<dbReference type="InterPro" id="IPR018939">
    <property type="entry name" value="Autophagy-rel_prot_27"/>
</dbReference>
<keyword evidence="15 19" id="KW-0472">Membrane</keyword>
<keyword evidence="10" id="KW-0653">Protein transport</keyword>
<dbReference type="AlphaFoldDB" id="A0A2P5HLK6"/>
<dbReference type="GO" id="GO:0015031">
    <property type="term" value="P:protein transport"/>
    <property type="evidence" value="ECO:0007669"/>
    <property type="project" value="UniProtKB-KW"/>
</dbReference>
<gene>
    <name evidence="21" type="ORF">DHEL01_v210478</name>
</gene>
<keyword evidence="13" id="KW-0333">Golgi apparatus</keyword>
<keyword evidence="14" id="KW-0496">Mitochondrion</keyword>
<feature type="domain" description="MRH" evidence="20">
    <location>
        <begin position="41"/>
        <end position="274"/>
    </location>
</feature>
<dbReference type="GO" id="GO:0031966">
    <property type="term" value="C:mitochondrial membrane"/>
    <property type="evidence" value="ECO:0007669"/>
    <property type="project" value="UniProtKB-SubCell"/>
</dbReference>
<evidence type="ECO:0000256" key="8">
    <source>
        <dbReference type="ARBA" id="ARBA00022692"/>
    </source>
</evidence>
<keyword evidence="22" id="KW-1185">Reference proteome</keyword>
<reference evidence="21" key="1">
    <citation type="submission" date="2017-09" db="EMBL/GenBank/DDBJ databases">
        <title>Polyketide synthases of a Diaporthe helianthi virulent isolate.</title>
        <authorList>
            <person name="Baroncelli R."/>
        </authorList>
    </citation>
    <scope>NUCLEOTIDE SEQUENCE [LARGE SCALE GENOMIC DNA]</scope>
    <source>
        <strain evidence="21">7/96</strain>
    </source>
</reference>
<feature type="transmembrane region" description="Helical" evidence="19">
    <location>
        <begin position="286"/>
        <end position="306"/>
    </location>
</feature>
<evidence type="ECO:0000256" key="6">
    <source>
        <dbReference type="ARBA" id="ARBA00013776"/>
    </source>
</evidence>
<comment type="similarity">
    <text evidence="5">Belongs to the ATG27 family.</text>
</comment>
<evidence type="ECO:0000256" key="14">
    <source>
        <dbReference type="ARBA" id="ARBA00023128"/>
    </source>
</evidence>
<keyword evidence="16" id="KW-1015">Disulfide bond</keyword>
<dbReference type="Pfam" id="PF09451">
    <property type="entry name" value="ATG27"/>
    <property type="match status" value="1"/>
</dbReference>
<keyword evidence="7" id="KW-0813">Transport</keyword>
<dbReference type="InterPro" id="IPR009011">
    <property type="entry name" value="Man6P_isomerase_rcpt-bd_dom_sf"/>
</dbReference>
<dbReference type="GO" id="GO:0034045">
    <property type="term" value="C:phagophore assembly site membrane"/>
    <property type="evidence" value="ECO:0007669"/>
    <property type="project" value="UniProtKB-SubCell"/>
</dbReference>
<evidence type="ECO:0000256" key="5">
    <source>
        <dbReference type="ARBA" id="ARBA00005363"/>
    </source>
</evidence>
<dbReference type="InParanoid" id="A0A2P5HLK6"/>
<organism evidence="21 22">
    <name type="scientific">Diaporthe helianthi</name>
    <dbReference type="NCBI Taxonomy" id="158607"/>
    <lineage>
        <taxon>Eukaryota</taxon>
        <taxon>Fungi</taxon>
        <taxon>Dikarya</taxon>
        <taxon>Ascomycota</taxon>
        <taxon>Pezizomycotina</taxon>
        <taxon>Sordariomycetes</taxon>
        <taxon>Sordariomycetidae</taxon>
        <taxon>Diaporthales</taxon>
        <taxon>Diaporthaceae</taxon>
        <taxon>Diaporthe</taxon>
    </lineage>
</organism>
<evidence type="ECO:0000256" key="9">
    <source>
        <dbReference type="ARBA" id="ARBA00022729"/>
    </source>
</evidence>
<comment type="caution">
    <text evidence="21">The sequence shown here is derived from an EMBL/GenBank/DDBJ whole genome shotgun (WGS) entry which is preliminary data.</text>
</comment>
<sequence length="359" mass="39359">MRCPTTKTTTTAKTTATPAAQSAAGLLCILLLATPAAAMLLHCDNILVDRQKFNFKDLGGPHSVVTTQELVDQPFQYRNTTYTLDLCAPLKKSGPADESCVNGARVCGIVRGIKDDKDEVTATIPIAGNLLNHGGGDLEPLLTRLKTSDSQSDAKKEGVRIVLHGGQSSVSGQKRAQQAVVEMVCDKDKTGKEGEWDPTDDKYEPGEEETEEDGGPATEKRKRADGDEQKDPESEHQLLKPDAALIFDSYGPLANDKKVDVLRLTWHTKYACEGLPADEYPSNEHWGFFTWLVILVFLGTASYLVFGSWLNYNRYGARGWDLLPHSDAIRDMPYLLKDWARRVLNTVQGTGSRGGYSAV</sequence>
<dbReference type="InterPro" id="IPR044865">
    <property type="entry name" value="MRH_dom"/>
</dbReference>
<keyword evidence="8 19" id="KW-0812">Transmembrane</keyword>
<evidence type="ECO:0000256" key="16">
    <source>
        <dbReference type="ARBA" id="ARBA00023157"/>
    </source>
</evidence>
<dbReference type="EMBL" id="MAVT02001367">
    <property type="protein sequence ID" value="POS71129.1"/>
    <property type="molecule type" value="Genomic_DNA"/>
</dbReference>
<evidence type="ECO:0000256" key="18">
    <source>
        <dbReference type="SAM" id="MobiDB-lite"/>
    </source>
</evidence>
<evidence type="ECO:0000256" key="4">
    <source>
        <dbReference type="ARBA" id="ARBA00004614"/>
    </source>
</evidence>
<evidence type="ECO:0000313" key="21">
    <source>
        <dbReference type="EMBL" id="POS71129.1"/>
    </source>
</evidence>
<dbReference type="PROSITE" id="PS51914">
    <property type="entry name" value="MRH"/>
    <property type="match status" value="1"/>
</dbReference>
<evidence type="ECO:0000256" key="19">
    <source>
        <dbReference type="SAM" id="Phobius"/>
    </source>
</evidence>
<feature type="region of interest" description="Disordered" evidence="18">
    <location>
        <begin position="186"/>
        <end position="238"/>
    </location>
</feature>
<keyword evidence="17" id="KW-0968">Cytoplasmic vesicle</keyword>
<proteinExistence type="inferred from homology"/>
<evidence type="ECO:0000256" key="15">
    <source>
        <dbReference type="ARBA" id="ARBA00023136"/>
    </source>
</evidence>
<comment type="subcellular location">
    <subcellularLocation>
        <location evidence="2">Cytoplasmic vesicle membrane</location>
        <topology evidence="2">Single-pass type I membrane protein</topology>
    </subcellularLocation>
    <subcellularLocation>
        <location evidence="4">Golgi apparatus membrane</location>
        <topology evidence="4">Single-pass type I membrane protein</topology>
    </subcellularLocation>
    <subcellularLocation>
        <location evidence="1">Mitochondrion membrane</location>
        <topology evidence="1">Single-pass membrane protein</topology>
    </subcellularLocation>
    <subcellularLocation>
        <location evidence="3">Preautophagosomal structure membrane</location>
        <topology evidence="3">Single-pass type I membrane protein</topology>
    </subcellularLocation>
</comment>
<feature type="compositionally biased region" description="Basic and acidic residues" evidence="18">
    <location>
        <begin position="218"/>
        <end position="238"/>
    </location>
</feature>
<dbReference type="GO" id="GO:0000139">
    <property type="term" value="C:Golgi membrane"/>
    <property type="evidence" value="ECO:0007669"/>
    <property type="project" value="UniProtKB-SubCell"/>
</dbReference>
<evidence type="ECO:0000256" key="12">
    <source>
        <dbReference type="ARBA" id="ARBA00023006"/>
    </source>
</evidence>